<dbReference type="GO" id="GO:0072357">
    <property type="term" value="C:PTW/PP1 phosphatase complex"/>
    <property type="evidence" value="ECO:0007669"/>
    <property type="project" value="TreeGrafter"/>
</dbReference>
<feature type="region of interest" description="Disordered" evidence="1">
    <location>
        <begin position="635"/>
        <end position="682"/>
    </location>
</feature>
<evidence type="ECO:0000313" key="3">
    <source>
        <dbReference type="Proteomes" id="UP000355283"/>
    </source>
</evidence>
<feature type="region of interest" description="Disordered" evidence="1">
    <location>
        <begin position="694"/>
        <end position="739"/>
    </location>
</feature>
<organism evidence="2 3">
    <name type="scientific">Nannochloropsis salina CCMP1776</name>
    <dbReference type="NCBI Taxonomy" id="1027361"/>
    <lineage>
        <taxon>Eukaryota</taxon>
        <taxon>Sar</taxon>
        <taxon>Stramenopiles</taxon>
        <taxon>Ochrophyta</taxon>
        <taxon>Eustigmatophyceae</taxon>
        <taxon>Eustigmatales</taxon>
        <taxon>Monodopsidaceae</taxon>
        <taxon>Microchloropsis</taxon>
        <taxon>Microchloropsis salina</taxon>
    </lineage>
</organism>
<feature type="compositionally biased region" description="Polar residues" evidence="1">
    <location>
        <begin position="654"/>
        <end position="663"/>
    </location>
</feature>
<protein>
    <submittedName>
        <fullName evidence="2">Uncharacterized protein</fullName>
    </submittedName>
</protein>
<feature type="compositionally biased region" description="Basic and acidic residues" evidence="1">
    <location>
        <begin position="405"/>
        <end position="424"/>
    </location>
</feature>
<reference evidence="2 3" key="1">
    <citation type="submission" date="2019-01" db="EMBL/GenBank/DDBJ databases">
        <title>Nuclear Genome Assembly of the Microalgal Biofuel strain Nannochloropsis salina CCMP1776.</title>
        <authorList>
            <person name="Hovde B."/>
        </authorList>
    </citation>
    <scope>NUCLEOTIDE SEQUENCE [LARGE SCALE GENOMIC DNA]</scope>
    <source>
        <strain evidence="2 3">CCMP1776</strain>
    </source>
</reference>
<dbReference type="PANTHER" id="PTHR46557:SF1">
    <property type="entry name" value="SERINE_THREONINE-PROTEIN PHOSPHATASE 1 REGULATORY SUBUNIT 10"/>
    <property type="match status" value="1"/>
</dbReference>
<gene>
    <name evidence="2" type="ORF">NSK_003220</name>
</gene>
<keyword evidence="3" id="KW-1185">Reference proteome</keyword>
<evidence type="ECO:0000256" key="1">
    <source>
        <dbReference type="SAM" id="MobiDB-lite"/>
    </source>
</evidence>
<proteinExistence type="predicted"/>
<dbReference type="Proteomes" id="UP000355283">
    <property type="component" value="Unassembled WGS sequence"/>
</dbReference>
<dbReference type="OrthoDB" id="10322217at2759"/>
<name>A0A4D9D3W7_9STRA</name>
<dbReference type="GO" id="GO:0000785">
    <property type="term" value="C:chromatin"/>
    <property type="evidence" value="ECO:0007669"/>
    <property type="project" value="TreeGrafter"/>
</dbReference>
<dbReference type="GO" id="GO:0008157">
    <property type="term" value="F:protein phosphatase 1 binding"/>
    <property type="evidence" value="ECO:0007669"/>
    <property type="project" value="TreeGrafter"/>
</dbReference>
<sequence>MFQAQTVAYHRLLDMQSFLQNKHQQGTCDRPPLSTEYKLRLLEFELAEREDTLRKDTFKTTLLSCVDKDGCLMDLATVVQPYLQLLIKSVSRRCWREQALLVLILRRTGLALKKRRKHSLVLEKLVRWGGLEVLKAVVNGCLQHQQHSQERANRKAPLGDPGKLSKEAVERAVSELLVATLKALVLLPVDIEAVKDSNMARFLSTVSQAFAAAPDSSETCKEIHHHNVVVPRLVQIVTEKWAEFSRNTTQRRREVKTLTTAAARPPPTLASPVAAAAGEQTRIGEGPSPALVELSSKVLGGRIQEGAEETLGKRPRQASAEEAEAARARRVDLRKRGRGGGIQVVPSSAMASVPAPVEVERESGPSASAPYPDTPPSKATPITEAAPPGGSTSDAPSSKRRRSVRWRDEHGDGQLREVFVFEKEAGEEDAPASASGGRSWTELAKREHLNERAALQKTGGMSGKADDGSLKKEGLDAPRKSSDSPSRTIPWHLPPRLAVSDPPPELESTEVFDETARTRVLIERQYLHEDEIPFTPHEDKSAVVRASPGAPPAPILEVIPWAGGAVEEKRQKLAAPAPPAQIPLPAFSLPPPVVHQGPHQAPPSHGLLSAASKSSASLVDNLLQGVRQGATPDVLGAFLSQPPSSATPGLLPHWTQQQPQSTRLPPPLAPAGYQQPSHQGQPSAQLLASLLLGSAQGGGWAPPSRSANATSLLGPSSYVPTMPQGHNYEQGQDQNHRPR</sequence>
<feature type="compositionally biased region" description="Basic and acidic residues" evidence="1">
    <location>
        <begin position="464"/>
        <end position="482"/>
    </location>
</feature>
<feature type="compositionally biased region" description="Polar residues" evidence="1">
    <location>
        <begin position="705"/>
        <end position="714"/>
    </location>
</feature>
<accession>A0A4D9D3W7</accession>
<comment type="caution">
    <text evidence="2">The sequence shown here is derived from an EMBL/GenBank/DDBJ whole genome shotgun (WGS) entry which is preliminary data.</text>
</comment>
<evidence type="ECO:0000313" key="2">
    <source>
        <dbReference type="EMBL" id="TFJ85714.1"/>
    </source>
</evidence>
<dbReference type="AlphaFoldDB" id="A0A4D9D3W7"/>
<dbReference type="EMBL" id="SDOX01000011">
    <property type="protein sequence ID" value="TFJ85714.1"/>
    <property type="molecule type" value="Genomic_DNA"/>
</dbReference>
<feature type="region of interest" description="Disordered" evidence="1">
    <location>
        <begin position="306"/>
        <end position="510"/>
    </location>
</feature>
<dbReference type="PANTHER" id="PTHR46557">
    <property type="entry name" value="SERINE/THREONINE-PROTEIN PHOSPHATASE 1 REGULATORY SUBUNIT 10-RELATED"/>
    <property type="match status" value="1"/>
</dbReference>